<dbReference type="GeneID" id="94843678"/>
<evidence type="ECO:0000256" key="1">
    <source>
        <dbReference type="ARBA" id="ARBA00004141"/>
    </source>
</evidence>
<keyword evidence="4 7" id="KW-1133">Transmembrane helix</keyword>
<keyword evidence="9" id="KW-1185">Reference proteome</keyword>
<dbReference type="GO" id="GO:0005794">
    <property type="term" value="C:Golgi apparatus"/>
    <property type="evidence" value="ECO:0007669"/>
    <property type="project" value="TreeGrafter"/>
</dbReference>
<evidence type="ECO:0000313" key="9">
    <source>
        <dbReference type="Proteomes" id="UP000179807"/>
    </source>
</evidence>
<gene>
    <name evidence="8" type="primary">ALIS5</name>
    <name evidence="8" type="ORF">TRFO_33244</name>
</gene>
<dbReference type="GO" id="GO:0005886">
    <property type="term" value="C:plasma membrane"/>
    <property type="evidence" value="ECO:0007669"/>
    <property type="project" value="TreeGrafter"/>
</dbReference>
<evidence type="ECO:0000256" key="6">
    <source>
        <dbReference type="PIRNR" id="PIRNR015840"/>
    </source>
</evidence>
<feature type="transmembrane region" description="Helical" evidence="7">
    <location>
        <begin position="288"/>
        <end position="311"/>
    </location>
</feature>
<dbReference type="PANTHER" id="PTHR10926:SF0">
    <property type="entry name" value="CDC50, ISOFORM A"/>
    <property type="match status" value="1"/>
</dbReference>
<comment type="similarity">
    <text evidence="2 6">Belongs to the CDC50/LEM3 family.</text>
</comment>
<reference evidence="8" key="1">
    <citation type="submission" date="2016-10" db="EMBL/GenBank/DDBJ databases">
        <authorList>
            <person name="Benchimol M."/>
            <person name="Almeida L.G."/>
            <person name="Vasconcelos A.T."/>
            <person name="Perreira-Neves A."/>
            <person name="Rosa I.A."/>
            <person name="Tasca T."/>
            <person name="Bogo M.R."/>
            <person name="de Souza W."/>
        </authorList>
    </citation>
    <scope>NUCLEOTIDE SEQUENCE [LARGE SCALE GENOMIC DNA]</scope>
    <source>
        <strain evidence="8">K</strain>
    </source>
</reference>
<keyword evidence="5 6" id="KW-0472">Membrane</keyword>
<dbReference type="Proteomes" id="UP000179807">
    <property type="component" value="Unassembled WGS sequence"/>
</dbReference>
<comment type="caution">
    <text evidence="8">The sequence shown here is derived from an EMBL/GenBank/DDBJ whole genome shotgun (WGS) entry which is preliminary data.</text>
</comment>
<organism evidence="8 9">
    <name type="scientific">Tritrichomonas foetus</name>
    <dbReference type="NCBI Taxonomy" id="1144522"/>
    <lineage>
        <taxon>Eukaryota</taxon>
        <taxon>Metamonada</taxon>
        <taxon>Parabasalia</taxon>
        <taxon>Tritrichomonadida</taxon>
        <taxon>Tritrichomonadidae</taxon>
        <taxon>Tritrichomonas</taxon>
    </lineage>
</organism>
<dbReference type="OrthoDB" id="340608at2759"/>
<feature type="transmembrane region" description="Helical" evidence="7">
    <location>
        <begin position="37"/>
        <end position="59"/>
    </location>
</feature>
<dbReference type="PANTHER" id="PTHR10926">
    <property type="entry name" value="CELL CYCLE CONTROL PROTEIN 50"/>
    <property type="match status" value="1"/>
</dbReference>
<evidence type="ECO:0000256" key="3">
    <source>
        <dbReference type="ARBA" id="ARBA00022692"/>
    </source>
</evidence>
<evidence type="ECO:0000313" key="8">
    <source>
        <dbReference type="EMBL" id="OHT00165.1"/>
    </source>
</evidence>
<proteinExistence type="inferred from homology"/>
<evidence type="ECO:0000256" key="7">
    <source>
        <dbReference type="SAM" id="Phobius"/>
    </source>
</evidence>
<dbReference type="AlphaFoldDB" id="A0A1J4JSE3"/>
<evidence type="ECO:0000256" key="4">
    <source>
        <dbReference type="ARBA" id="ARBA00022989"/>
    </source>
</evidence>
<evidence type="ECO:0000256" key="5">
    <source>
        <dbReference type="ARBA" id="ARBA00023136"/>
    </source>
</evidence>
<evidence type="ECO:0000256" key="2">
    <source>
        <dbReference type="ARBA" id="ARBA00009457"/>
    </source>
</evidence>
<accession>A0A1J4JSE3</accession>
<dbReference type="RefSeq" id="XP_068353301.1">
    <property type="nucleotide sequence ID" value="XM_068508974.1"/>
</dbReference>
<keyword evidence="3 7" id="KW-0812">Transmembrane</keyword>
<dbReference type="GO" id="GO:0005783">
    <property type="term" value="C:endoplasmic reticulum"/>
    <property type="evidence" value="ECO:0007669"/>
    <property type="project" value="TreeGrafter"/>
</dbReference>
<dbReference type="PIRSF" id="PIRSF015840">
    <property type="entry name" value="DUF284_TM_euk"/>
    <property type="match status" value="1"/>
</dbReference>
<sequence length="328" mass="37468">MLKGFTTPLTDEKGAPMQTVFSQQRIEAWRPLFTPTIVIIILFTSGILLSGLGVLFYFISKNIVEVDYRYDDYCAEHYPNSTTCILPIEITKEMTGTVYILYRLTNFYQNHQRYVSSRCDAQLRGEYVDYDGMSYCGDFRSHNGSEEKEDWILPCGAIATSLFNDTFDFYVNNASYFQSIGISWRSDREKLFKKLSTEYNGTGDLWLDRWNESFPRGQRDEHFIIWMRTAALPSFMKTYGRNVESDIKPGMYNITIENNYPTSLFNGEKHVVLSTVSSLGGKNDALGLSYLIVGGLLFFFGIVVLVSQVFFPRKLGDVSYINIASAAT</sequence>
<protein>
    <submittedName>
        <fullName evidence="8">ALA-interacting subunit 5</fullName>
    </submittedName>
</protein>
<dbReference type="EMBL" id="MLAK01000969">
    <property type="protein sequence ID" value="OHT00165.1"/>
    <property type="molecule type" value="Genomic_DNA"/>
</dbReference>
<dbReference type="InterPro" id="IPR005045">
    <property type="entry name" value="CDC50/LEM3_fam"/>
</dbReference>
<comment type="subcellular location">
    <subcellularLocation>
        <location evidence="1">Membrane</location>
        <topology evidence="1">Multi-pass membrane protein</topology>
    </subcellularLocation>
</comment>
<dbReference type="VEuPathDB" id="TrichDB:TRFO_33244"/>
<dbReference type="Pfam" id="PF03381">
    <property type="entry name" value="CDC50"/>
    <property type="match status" value="1"/>
</dbReference>
<name>A0A1J4JSE3_9EUKA</name>